<evidence type="ECO:0000256" key="2">
    <source>
        <dbReference type="ARBA" id="ARBA00022692"/>
    </source>
</evidence>
<dbReference type="InterPro" id="IPR001190">
    <property type="entry name" value="SRCR"/>
</dbReference>
<dbReference type="FunFam" id="3.10.250.10:FF:000016">
    <property type="entry name" value="Scavenger receptor cysteine-rich protein type 12"/>
    <property type="match status" value="2"/>
</dbReference>
<keyword evidence="7 9" id="KW-1015">Disulfide bond</keyword>
<dbReference type="PRINTS" id="PR00258">
    <property type="entry name" value="SPERACTRCPTR"/>
</dbReference>
<organism evidence="10 11">
    <name type="scientific">Paramuricea clavata</name>
    <name type="common">Red gorgonian</name>
    <name type="synonym">Violescent sea-whip</name>
    <dbReference type="NCBI Taxonomy" id="317549"/>
    <lineage>
        <taxon>Eukaryota</taxon>
        <taxon>Metazoa</taxon>
        <taxon>Cnidaria</taxon>
        <taxon>Anthozoa</taxon>
        <taxon>Octocorallia</taxon>
        <taxon>Malacalcyonacea</taxon>
        <taxon>Plexauridae</taxon>
        <taxon>Paramuricea</taxon>
    </lineage>
</organism>
<feature type="non-terminal residue" evidence="10">
    <location>
        <position position="711"/>
    </location>
</feature>
<evidence type="ECO:0000313" key="11">
    <source>
        <dbReference type="Proteomes" id="UP001152795"/>
    </source>
</evidence>
<evidence type="ECO:0000256" key="8">
    <source>
        <dbReference type="ARBA" id="ARBA00023180"/>
    </source>
</evidence>
<dbReference type="Proteomes" id="UP001152795">
    <property type="component" value="Unassembled WGS sequence"/>
</dbReference>
<dbReference type="PANTHER" id="PTHR48071">
    <property type="entry name" value="SRCR DOMAIN-CONTAINING PROTEIN"/>
    <property type="match status" value="1"/>
</dbReference>
<dbReference type="SMART" id="SM00202">
    <property type="entry name" value="SR"/>
    <property type="match status" value="6"/>
</dbReference>
<keyword evidence="6" id="KW-0472">Membrane</keyword>
<comment type="subcellular location">
    <subcellularLocation>
        <location evidence="1">Membrane</location>
        <topology evidence="1">Single-pass membrane protein</topology>
    </subcellularLocation>
</comment>
<evidence type="ECO:0000256" key="7">
    <source>
        <dbReference type="ARBA" id="ARBA00023157"/>
    </source>
</evidence>
<feature type="disulfide bond" evidence="9">
    <location>
        <begin position="698"/>
        <end position="708"/>
    </location>
</feature>
<feature type="disulfide bond" evidence="9">
    <location>
        <begin position="74"/>
        <end position="84"/>
    </location>
</feature>
<evidence type="ECO:0000256" key="5">
    <source>
        <dbReference type="ARBA" id="ARBA00022989"/>
    </source>
</evidence>
<dbReference type="InterPro" id="IPR036772">
    <property type="entry name" value="SRCR-like_dom_sf"/>
</dbReference>
<keyword evidence="3" id="KW-0732">Signal</keyword>
<name>A0A7D9DIW5_PARCT</name>
<evidence type="ECO:0000313" key="10">
    <source>
        <dbReference type="EMBL" id="CAB3986278.1"/>
    </source>
</evidence>
<feature type="disulfide bond" evidence="9">
    <location>
        <begin position="173"/>
        <end position="183"/>
    </location>
</feature>
<feature type="disulfide bond" evidence="9">
    <location>
        <begin position="273"/>
        <end position="283"/>
    </location>
</feature>
<dbReference type="EMBL" id="CACRXK020000991">
    <property type="protein sequence ID" value="CAB3986278.1"/>
    <property type="molecule type" value="Genomic_DNA"/>
</dbReference>
<feature type="disulfide bond" evidence="9">
    <location>
        <begin position="482"/>
        <end position="492"/>
    </location>
</feature>
<keyword evidence="8" id="KW-0325">Glycoprotein</keyword>
<dbReference type="GO" id="GO:0016020">
    <property type="term" value="C:membrane"/>
    <property type="evidence" value="ECO:0007669"/>
    <property type="project" value="UniProtKB-SubCell"/>
</dbReference>
<dbReference type="FunFam" id="3.10.250.10:FF:000001">
    <property type="entry name" value="Lysyl oxidase 4 isoform X1"/>
    <property type="match status" value="1"/>
</dbReference>
<evidence type="ECO:0000256" key="9">
    <source>
        <dbReference type="PROSITE-ProRule" id="PRU00196"/>
    </source>
</evidence>
<reference evidence="10" key="1">
    <citation type="submission" date="2020-04" db="EMBL/GenBank/DDBJ databases">
        <authorList>
            <person name="Alioto T."/>
            <person name="Alioto T."/>
            <person name="Gomez Garrido J."/>
        </authorList>
    </citation>
    <scope>NUCLEOTIDE SEQUENCE</scope>
    <source>
        <strain evidence="10">A484AB</strain>
    </source>
</reference>
<keyword evidence="4" id="KW-0677">Repeat</keyword>
<proteinExistence type="predicted"/>
<evidence type="ECO:0000256" key="4">
    <source>
        <dbReference type="ARBA" id="ARBA00022737"/>
    </source>
</evidence>
<feature type="disulfide bond" evidence="9">
    <location>
        <begin position="378"/>
        <end position="388"/>
    </location>
</feature>
<evidence type="ECO:0000256" key="1">
    <source>
        <dbReference type="ARBA" id="ARBA00004167"/>
    </source>
</evidence>
<comment type="caution">
    <text evidence="10">The sequence shown here is derived from an EMBL/GenBank/DDBJ whole genome shotgun (WGS) entry which is preliminary data.</text>
</comment>
<protein>
    <submittedName>
        <fullName evidence="10">Deleted in malignant brain tumors 1 -like</fullName>
    </submittedName>
</protein>
<keyword evidence="5" id="KW-1133">Transmembrane helix</keyword>
<keyword evidence="11" id="KW-1185">Reference proteome</keyword>
<dbReference type="PANTHER" id="PTHR48071:SF18">
    <property type="entry name" value="DELETED IN MALIGNANT BRAIN TUMORS 1 PROTEIN-RELATED"/>
    <property type="match status" value="1"/>
</dbReference>
<dbReference type="Pfam" id="PF00530">
    <property type="entry name" value="SRCR"/>
    <property type="match status" value="6"/>
</dbReference>
<dbReference type="OrthoDB" id="536948at2759"/>
<evidence type="ECO:0000256" key="6">
    <source>
        <dbReference type="ARBA" id="ARBA00023136"/>
    </source>
</evidence>
<dbReference type="AlphaFoldDB" id="A0A7D9DIW5"/>
<dbReference type="Gene3D" id="3.10.250.10">
    <property type="entry name" value="SRCR-like domain"/>
    <property type="match status" value="7"/>
</dbReference>
<feature type="disulfide bond" evidence="9">
    <location>
        <begin position="229"/>
        <end position="293"/>
    </location>
</feature>
<feature type="disulfide bond" evidence="9">
    <location>
        <begin position="450"/>
        <end position="511"/>
    </location>
</feature>
<keyword evidence="2" id="KW-0812">Transmembrane</keyword>
<sequence>MVDPYTGLPTNATEGSVQVLYDGKWRFWEQKDINVKKTWVTCRELGFIRPFNYHLKYNLTEVAGNVIENQAMKCTGKEERLIDCQHESWELLNKTEDFFLVWVKCAIRLVQSQYANSGKVAIKYKGKWEVLRVKYWDEKLGHLACTTLGFPGLIKNLRRLEYRDYDGYDNFGCQNKKNKLVCCPKKTEERHDLPSISQVAVACEQDIRLESTHQGKVQVYRSKTWYHVCGDSWNMGNTRVTCWALGYSRKSEVDHYFTSVSNITKIWRNDIECAGKEESLRKCHVKYRPNSKCTRLPHVQCKGKTIRLKGFDRPHAGRIEVLYKGVWGTVNAYKNELSFTEARVVCRQLGYRDAVRALDVHEVPNVGRGAVWTKNIKCNGTESRLHDCKWIIDNFNHVNHDYDGGVICKFNIRLIGSLHTNEGELEVYRNNSWRKMCRKHWTLTEANVVCHELGYLKAVHSNGLIRNHPNTTYPYLRVRIKCTGGENKLSKCIHEEDNEEFCNDGAVEVRCEGNEGDIRLIQLPTRAFRGYSVVKFLSEIQIMHEGIWGHVAGENWTMENAQVICRELNKPGVKRFQLLKTDISSEDRIMWLRDVRCKGDEKRLLDCPRGTWLERKNETVSNWKVVLECIPELRLRSGRTTDEGRIEHYSNGKWSPVCQDRQRKSKSVTEYCQGLGYTDGIEIQIENIHLLEKNVSKCQDGRDLHIRCYSQ</sequence>
<dbReference type="PROSITE" id="PS50287">
    <property type="entry name" value="SRCR_2"/>
    <property type="match status" value="7"/>
</dbReference>
<accession>A0A7D9DIW5</accession>
<gene>
    <name evidence="10" type="ORF">PACLA_8A027523</name>
</gene>
<feature type="disulfide bond" evidence="9">
    <location>
        <begin position="597"/>
        <end position="607"/>
    </location>
</feature>
<evidence type="ECO:0000256" key="3">
    <source>
        <dbReference type="ARBA" id="ARBA00022729"/>
    </source>
</evidence>
<comment type="caution">
    <text evidence="9">Lacks conserved residue(s) required for the propagation of feature annotation.</text>
</comment>
<dbReference type="SUPFAM" id="SSF56487">
    <property type="entry name" value="SRCR-like"/>
    <property type="match status" value="7"/>
</dbReference>